<protein>
    <submittedName>
        <fullName evidence="1">Uncharacterized protein</fullName>
    </submittedName>
</protein>
<name>A0A061SFB2_9CHLO</name>
<proteinExistence type="predicted"/>
<reference evidence="1" key="1">
    <citation type="submission" date="2014-05" db="EMBL/GenBank/DDBJ databases">
        <title>The transcriptome of the halophilic microalga Tetraselmis sp. GSL018 isolated from the Great Salt Lake, Utah.</title>
        <authorList>
            <person name="Jinkerson R.E."/>
            <person name="D'Adamo S."/>
            <person name="Posewitz M.C."/>
        </authorList>
    </citation>
    <scope>NUCLEOTIDE SEQUENCE</scope>
    <source>
        <strain evidence="1">GSL018</strain>
    </source>
</reference>
<gene>
    <name evidence="1" type="ORF">TSPGSL018_7248</name>
</gene>
<dbReference type="EMBL" id="GBEZ01003403">
    <property type="protein sequence ID" value="JAC81734.1"/>
    <property type="molecule type" value="Transcribed_RNA"/>
</dbReference>
<evidence type="ECO:0000313" key="1">
    <source>
        <dbReference type="EMBL" id="JAC81734.1"/>
    </source>
</evidence>
<dbReference type="AlphaFoldDB" id="A0A061SFB2"/>
<organism evidence="1">
    <name type="scientific">Tetraselmis sp. GSL018</name>
    <dbReference type="NCBI Taxonomy" id="582737"/>
    <lineage>
        <taxon>Eukaryota</taxon>
        <taxon>Viridiplantae</taxon>
        <taxon>Chlorophyta</taxon>
        <taxon>core chlorophytes</taxon>
        <taxon>Chlorodendrophyceae</taxon>
        <taxon>Chlorodendrales</taxon>
        <taxon>Chlorodendraceae</taxon>
        <taxon>Tetraselmis</taxon>
    </lineage>
</organism>
<sequence length="317" mass="36574">MTLPEFFRFGNKTTKVFPNNSSRDFHLGSRLQGRWMAELFPGGYVTRPARYPDEREWAEVMKVNPGWSYPVETSSIATFFSSCFETGAQVYDAAHLLFKFMNTKKLRKNLRIVTRGLRLYATMLGVCLAEIQHVVQEADSMGRYVFYGVEAEPNQSNLLQRTLSPAIHSLNAQHIQLIVELQSWISESKQLTTELLTPALRKLDLARQNALNLVRILLCDVSFHIRKNFSQEEIWKIIRGKMPKDRLQDFPNYRGRRFQVLAGLAAEIPTAVRVDRVRSLAPAPFPLPLPLFLLICEYFHRRHVKAPLKLIVKEADR</sequence>
<accession>A0A061SFB2</accession>